<evidence type="ECO:0000256" key="5">
    <source>
        <dbReference type="ARBA" id="ARBA00011996"/>
    </source>
</evidence>
<dbReference type="GO" id="GO:0008986">
    <property type="term" value="F:pyruvate, water dikinase activity"/>
    <property type="evidence" value="ECO:0007669"/>
    <property type="project" value="UniProtKB-EC"/>
</dbReference>
<dbReference type="GO" id="GO:0006094">
    <property type="term" value="P:gluconeogenesis"/>
    <property type="evidence" value="ECO:0007669"/>
    <property type="project" value="UniProtKB-UniPathway"/>
</dbReference>
<dbReference type="GO" id="GO:0005524">
    <property type="term" value="F:ATP binding"/>
    <property type="evidence" value="ECO:0007669"/>
    <property type="project" value="UniProtKB-KW"/>
</dbReference>
<evidence type="ECO:0000259" key="17">
    <source>
        <dbReference type="Pfam" id="PF01326"/>
    </source>
</evidence>
<comment type="pathway">
    <text evidence="3">Carbohydrate biosynthesis; gluconeogenesis.</text>
</comment>
<evidence type="ECO:0000256" key="15">
    <source>
        <dbReference type="SAM" id="MobiDB-lite"/>
    </source>
</evidence>
<evidence type="ECO:0000256" key="13">
    <source>
        <dbReference type="ARBA" id="ARBA00033470"/>
    </source>
</evidence>
<keyword evidence="19" id="KW-0670">Pyruvate</keyword>
<dbReference type="PROSITE" id="PS00742">
    <property type="entry name" value="PEP_ENZYMES_2"/>
    <property type="match status" value="1"/>
</dbReference>
<evidence type="ECO:0000256" key="12">
    <source>
        <dbReference type="ARBA" id="ARBA00022842"/>
    </source>
</evidence>
<accession>A0A7K1KQV1</accession>
<dbReference type="InterPro" id="IPR000121">
    <property type="entry name" value="PEP_util_C"/>
</dbReference>
<dbReference type="InterPro" id="IPR023151">
    <property type="entry name" value="PEP_util_CS"/>
</dbReference>
<evidence type="ECO:0000259" key="18">
    <source>
        <dbReference type="Pfam" id="PF02896"/>
    </source>
</evidence>
<keyword evidence="7" id="KW-0808">Transferase</keyword>
<comment type="cofactor">
    <cofactor evidence="1">
        <name>Mg(2+)</name>
        <dbReference type="ChEBI" id="CHEBI:18420"/>
    </cofactor>
</comment>
<dbReference type="InterPro" id="IPR040442">
    <property type="entry name" value="Pyrv_kinase-like_dom_sf"/>
</dbReference>
<protein>
    <recommendedName>
        <fullName evidence="6">Phosphoenolpyruvate synthase</fullName>
        <ecNumber evidence="5">2.7.9.2</ecNumber>
    </recommendedName>
    <alternativeName>
        <fullName evidence="13">Pyruvate, water dikinase</fullName>
    </alternativeName>
</protein>
<gene>
    <name evidence="19" type="ORF">GKC30_12545</name>
</gene>
<evidence type="ECO:0000256" key="8">
    <source>
        <dbReference type="ARBA" id="ARBA00022723"/>
    </source>
</evidence>
<dbReference type="InterPro" id="IPR036637">
    <property type="entry name" value="Phosphohistidine_dom_sf"/>
</dbReference>
<dbReference type="UniPathway" id="UPA00138"/>
<dbReference type="RefSeq" id="WP_155935201.1">
    <property type="nucleotide sequence ID" value="NZ_WODC01000008.1"/>
</dbReference>
<dbReference type="Pfam" id="PF02896">
    <property type="entry name" value="PEP-utilizers_C"/>
    <property type="match status" value="1"/>
</dbReference>
<comment type="function">
    <text evidence="2">Catalyzes the phosphorylation of pyruvate to phosphoenolpyruvate.</text>
</comment>
<keyword evidence="11" id="KW-0067">ATP-binding</keyword>
<dbReference type="SUPFAM" id="SSF51621">
    <property type="entry name" value="Phosphoenolpyruvate/pyruvate domain"/>
    <property type="match status" value="1"/>
</dbReference>
<feature type="domain" description="PEP-utilising enzyme C-terminal" evidence="18">
    <location>
        <begin position="845"/>
        <end position="1072"/>
    </location>
</feature>
<evidence type="ECO:0000256" key="1">
    <source>
        <dbReference type="ARBA" id="ARBA00001946"/>
    </source>
</evidence>
<evidence type="ECO:0000256" key="9">
    <source>
        <dbReference type="ARBA" id="ARBA00022741"/>
    </source>
</evidence>
<organism evidence="19 20">
    <name type="scientific">Pseudodesulfovibrio alkaliphilus</name>
    <dbReference type="NCBI Taxonomy" id="2661613"/>
    <lineage>
        <taxon>Bacteria</taxon>
        <taxon>Pseudomonadati</taxon>
        <taxon>Thermodesulfobacteriota</taxon>
        <taxon>Desulfovibrionia</taxon>
        <taxon>Desulfovibrionales</taxon>
        <taxon>Desulfovibrionaceae</taxon>
    </lineage>
</organism>
<evidence type="ECO:0000313" key="19">
    <source>
        <dbReference type="EMBL" id="MUM78464.1"/>
    </source>
</evidence>
<evidence type="ECO:0000256" key="7">
    <source>
        <dbReference type="ARBA" id="ARBA00022679"/>
    </source>
</evidence>
<dbReference type="Gene3D" id="3.30.1490.20">
    <property type="entry name" value="ATP-grasp fold, A domain"/>
    <property type="match status" value="1"/>
</dbReference>
<dbReference type="Pfam" id="PF00391">
    <property type="entry name" value="PEP-utilizers"/>
    <property type="match status" value="1"/>
</dbReference>
<dbReference type="SUPFAM" id="SSF56059">
    <property type="entry name" value="Glutathione synthetase ATP-binding domain-like"/>
    <property type="match status" value="1"/>
</dbReference>
<evidence type="ECO:0000256" key="14">
    <source>
        <dbReference type="ARBA" id="ARBA00047700"/>
    </source>
</evidence>
<dbReference type="InterPro" id="IPR008279">
    <property type="entry name" value="PEP-util_enz_mobile_dom"/>
</dbReference>
<sequence>MAKTQKKPAQKAENAKAANTGANTESLKEKLVLNGAEITQIGEEAELLVGGKNYNTAIISQVQGIRAPEFRAISSHAFHIILDETKVNAAVVRSTVDKEYNQVDWHSDEVNQDSEFLQKFVRRVGRKIREQSAKQSGTPIKLRTFINNVVEGFATSPEGIDQLRKRSVLVQSAILSVEVPEAIGGEVKDAYQSICKEAGMDDVPVAVRSSAAGEDSRKKAFAGLQDTYLNIVGADECLEAYHWDCASAYNLRSMTYRREAILDAITKAEETGNDSIAETAKKEWAIEHTSLSVCIMRMINPVISGTAFSADTATGCRGTDRNDLVSIDASYGLGEAVVGGMVTPDKFYVFQRDGNREVVIRYMGCKEKKIVYKEDGSGTHVVKVPDNEVTRWALSIAQAEMVAHGVRAISKAYGDMIMDTEFCIDKTDRLWFVQARPETRWNEELEQHPDTIFMRRLEVDKKAIDSAEVILEGNGASRGAGQGTVKYLRSALELNKINKGDILAAERTDPDMVPGMRIASAILADVGGDTSHAAITSRELGIPAVIGIQRLEALRSLDGQQITVDGSGGKVYRGELPLVQVGGEINLAELPATKTKVGLILADVGQALFLSRLRTVPDFEIGLLRAEFMLGNIGVHPMALEAYDKDTLNDLVEEKIQQMDSHLTKAMKDQLAAGLIRMPLKLREYVGLITGLSGRMDSLAEQEGARSTDEVLAMHRKLREMDHKLDEHISYATDRLDVLKTSIDLEAHVAVILGYHDMLEPMPEPRSEAWKTRQEHEQIVAEYVKRLKDNPEIVAYLDQVTALREEVALKMGLKSEMDEVATLPERIRNLLEARGYTSGKENYIQTLAQGLALFAMAFYGSTIVYRTTDFKSNEYRNLLGGLLFEAHEDNPMIGYRGVSRNIHDWELEAFKLARGIYGGKNLSIMFPFVRTLEEARSMKRYLKQVHNLESGRDNLKVILMAEIPSNAILCKEFLQEVDGFSIGSNDMTQMVLATDRDNASLQHIYDEEDPAVVWAILAAIFAGQKAGKKVGFCGQGVSNSVILRGLVTVAGIVSASVVPDTYRQTKFDMAAVEAENIKTRDLGKWLKQQHMDRLRKLLEANSYGHILKKYKSPEDFMEWYEGELDRFSEQLREHMETPKEEFYRQEMEQFRSMFHKPVIYASWDWHHTVEDAMRHAGFVSFEEQEEALEVQRAKSW</sequence>
<dbReference type="Proteomes" id="UP000461162">
    <property type="component" value="Unassembled WGS sequence"/>
</dbReference>
<dbReference type="InterPro" id="IPR002192">
    <property type="entry name" value="PPDK_AMP/ATP-bd"/>
</dbReference>
<evidence type="ECO:0000256" key="2">
    <source>
        <dbReference type="ARBA" id="ARBA00002988"/>
    </source>
</evidence>
<evidence type="ECO:0000256" key="3">
    <source>
        <dbReference type="ARBA" id="ARBA00004742"/>
    </source>
</evidence>
<dbReference type="InterPro" id="IPR013815">
    <property type="entry name" value="ATP_grasp_subdomain_1"/>
</dbReference>
<dbReference type="SUPFAM" id="SSF52009">
    <property type="entry name" value="Phosphohistidine domain"/>
    <property type="match status" value="1"/>
</dbReference>
<dbReference type="PANTHER" id="PTHR43030:SF1">
    <property type="entry name" value="PHOSPHOENOLPYRUVATE SYNTHASE"/>
    <property type="match status" value="1"/>
</dbReference>
<keyword evidence="12" id="KW-0460">Magnesium</keyword>
<evidence type="ECO:0000256" key="10">
    <source>
        <dbReference type="ARBA" id="ARBA00022777"/>
    </source>
</evidence>
<dbReference type="AlphaFoldDB" id="A0A7K1KQV1"/>
<dbReference type="EC" id="2.7.9.2" evidence="5"/>
<comment type="caution">
    <text evidence="19">The sequence shown here is derived from an EMBL/GenBank/DDBJ whole genome shotgun (WGS) entry which is preliminary data.</text>
</comment>
<feature type="domain" description="PEP-utilising enzyme mobile" evidence="16">
    <location>
        <begin position="497"/>
        <end position="569"/>
    </location>
</feature>
<dbReference type="EMBL" id="WODC01000008">
    <property type="protein sequence ID" value="MUM78464.1"/>
    <property type="molecule type" value="Genomic_DNA"/>
</dbReference>
<dbReference type="InterPro" id="IPR015813">
    <property type="entry name" value="Pyrv/PenolPyrv_kinase-like_dom"/>
</dbReference>
<proteinExistence type="inferred from homology"/>
<reference evidence="19 20" key="1">
    <citation type="submission" date="2019-11" db="EMBL/GenBank/DDBJ databases">
        <title>Pseudodesulfovibrio alkaliphilus, sp. nov., an alkaliphilic sulfate-reducing bacteria from mud volcano of Taman peninsula, Russia.</title>
        <authorList>
            <person name="Frolova A."/>
            <person name="Merkel A.Y."/>
            <person name="Slobodkin A.I."/>
        </authorList>
    </citation>
    <scope>NUCLEOTIDE SEQUENCE [LARGE SCALE GENOMIC DNA]</scope>
    <source>
        <strain evidence="19 20">F-1</strain>
    </source>
</reference>
<keyword evidence="9" id="KW-0547">Nucleotide-binding</keyword>
<dbReference type="PANTHER" id="PTHR43030">
    <property type="entry name" value="PHOSPHOENOLPYRUVATE SYNTHASE"/>
    <property type="match status" value="1"/>
</dbReference>
<dbReference type="Gene3D" id="3.50.30.10">
    <property type="entry name" value="Phosphohistidine domain"/>
    <property type="match status" value="1"/>
</dbReference>
<evidence type="ECO:0000256" key="11">
    <source>
        <dbReference type="ARBA" id="ARBA00022840"/>
    </source>
</evidence>
<feature type="region of interest" description="Disordered" evidence="15">
    <location>
        <begin position="1"/>
        <end position="23"/>
    </location>
</feature>
<dbReference type="Gene3D" id="3.20.20.60">
    <property type="entry name" value="Phosphoenolpyruvate-binding domains"/>
    <property type="match status" value="1"/>
</dbReference>
<comment type="catalytic activity">
    <reaction evidence="14">
        <text>pyruvate + ATP + H2O = phosphoenolpyruvate + AMP + phosphate + 2 H(+)</text>
        <dbReference type="Rhea" id="RHEA:11364"/>
        <dbReference type="ChEBI" id="CHEBI:15361"/>
        <dbReference type="ChEBI" id="CHEBI:15377"/>
        <dbReference type="ChEBI" id="CHEBI:15378"/>
        <dbReference type="ChEBI" id="CHEBI:30616"/>
        <dbReference type="ChEBI" id="CHEBI:43474"/>
        <dbReference type="ChEBI" id="CHEBI:58702"/>
        <dbReference type="ChEBI" id="CHEBI:456215"/>
        <dbReference type="EC" id="2.7.9.2"/>
    </reaction>
</comment>
<dbReference type="InterPro" id="IPR006319">
    <property type="entry name" value="PEP_synth"/>
</dbReference>
<dbReference type="Gene3D" id="3.30.470.20">
    <property type="entry name" value="ATP-grasp fold, B domain"/>
    <property type="match status" value="1"/>
</dbReference>
<feature type="domain" description="Pyruvate phosphate dikinase AMP/ATP-binding" evidence="17">
    <location>
        <begin position="48"/>
        <end position="455"/>
    </location>
</feature>
<dbReference type="Pfam" id="PF01326">
    <property type="entry name" value="PPDK_N"/>
    <property type="match status" value="1"/>
</dbReference>
<evidence type="ECO:0000259" key="16">
    <source>
        <dbReference type="Pfam" id="PF00391"/>
    </source>
</evidence>
<evidence type="ECO:0000256" key="6">
    <source>
        <dbReference type="ARBA" id="ARBA00021623"/>
    </source>
</evidence>
<name>A0A7K1KQV1_9BACT</name>
<keyword evidence="10" id="KW-0418">Kinase</keyword>
<dbReference type="GO" id="GO:0046872">
    <property type="term" value="F:metal ion binding"/>
    <property type="evidence" value="ECO:0007669"/>
    <property type="project" value="UniProtKB-KW"/>
</dbReference>
<comment type="similarity">
    <text evidence="4">Belongs to the PEP-utilizing enzyme family.</text>
</comment>
<evidence type="ECO:0000256" key="4">
    <source>
        <dbReference type="ARBA" id="ARBA00007837"/>
    </source>
</evidence>
<keyword evidence="20" id="KW-1185">Reference proteome</keyword>
<evidence type="ECO:0000313" key="20">
    <source>
        <dbReference type="Proteomes" id="UP000461162"/>
    </source>
</evidence>
<keyword evidence="8" id="KW-0479">Metal-binding</keyword>